<dbReference type="Pfam" id="PF13023">
    <property type="entry name" value="HD_3"/>
    <property type="match status" value="1"/>
</dbReference>
<dbReference type="Proteomes" id="UP000638732">
    <property type="component" value="Unassembled WGS sequence"/>
</dbReference>
<organism evidence="9 10">
    <name type="scientific">Mucilaginibacter agri</name>
    <dbReference type="NCBI Taxonomy" id="2695265"/>
    <lineage>
        <taxon>Bacteria</taxon>
        <taxon>Pseudomonadati</taxon>
        <taxon>Bacteroidota</taxon>
        <taxon>Sphingobacteriia</taxon>
        <taxon>Sphingobacteriales</taxon>
        <taxon>Sphingobacteriaceae</taxon>
        <taxon>Mucilaginibacter</taxon>
    </lineage>
</organism>
<proteinExistence type="predicted"/>
<evidence type="ECO:0000259" key="8">
    <source>
        <dbReference type="SMART" id="SM00471"/>
    </source>
</evidence>
<keyword evidence="7" id="KW-0378">Hydrolase</keyword>
<comment type="catalytic activity">
    <reaction evidence="1">
        <text>a 2'-deoxyribonucleoside 5'-phosphate + H2O = a 2'-deoxyribonucleoside + phosphate</text>
        <dbReference type="Rhea" id="RHEA:36167"/>
        <dbReference type="ChEBI" id="CHEBI:15377"/>
        <dbReference type="ChEBI" id="CHEBI:18274"/>
        <dbReference type="ChEBI" id="CHEBI:43474"/>
        <dbReference type="ChEBI" id="CHEBI:65317"/>
        <dbReference type="EC" id="3.1.3.89"/>
    </reaction>
</comment>
<reference evidence="9" key="2">
    <citation type="submission" date="2020-10" db="EMBL/GenBank/DDBJ databases">
        <title>Mucilaginibacter sp. nov., isolated from soil.</title>
        <authorList>
            <person name="Jeon C.O."/>
        </authorList>
    </citation>
    <scope>NUCLEOTIDE SEQUENCE</scope>
    <source>
        <strain evidence="9">R11</strain>
    </source>
</reference>
<protein>
    <recommendedName>
        <fullName evidence="5">5'-deoxynucleotidase</fullName>
        <ecNumber evidence="5">3.1.3.89</ecNumber>
    </recommendedName>
</protein>
<dbReference type="SMART" id="SM00471">
    <property type="entry name" value="HDc"/>
    <property type="match status" value="1"/>
</dbReference>
<evidence type="ECO:0000256" key="5">
    <source>
        <dbReference type="ARBA" id="ARBA00012964"/>
    </source>
</evidence>
<dbReference type="GO" id="GO:0046872">
    <property type="term" value="F:metal ion binding"/>
    <property type="evidence" value="ECO:0007669"/>
    <property type="project" value="UniProtKB-KW"/>
</dbReference>
<dbReference type="InterPro" id="IPR039356">
    <property type="entry name" value="YfbR/HDDC2"/>
</dbReference>
<dbReference type="PANTHER" id="PTHR11845:SF13">
    <property type="entry name" value="5'-DEOXYNUCLEOTIDASE HDDC2"/>
    <property type="match status" value="1"/>
</dbReference>
<comment type="subunit">
    <text evidence="4">Homodimer.</text>
</comment>
<reference evidence="9" key="1">
    <citation type="submission" date="2020-01" db="EMBL/GenBank/DDBJ databases">
        <authorList>
            <person name="Seo Y.L."/>
        </authorList>
    </citation>
    <scope>NUCLEOTIDE SEQUENCE</scope>
    <source>
        <strain evidence="9">R11</strain>
    </source>
</reference>
<dbReference type="InterPro" id="IPR006674">
    <property type="entry name" value="HD_domain"/>
</dbReference>
<evidence type="ECO:0000313" key="9">
    <source>
        <dbReference type="EMBL" id="NCD68536.1"/>
    </source>
</evidence>
<sequence length="198" mass="22792">MEFERLLKQVEFIHEIDKVKYIFRKTRLFNSPRHENDAEHSWHLAIMALLLAEHANEPVDVLKVVKMLLIHDVVEIDAGDIFLYDSVVAHTNTEAEQKAAERIFGLLPTEQANEYIAIWQEFEDSETPEAKFARAMDRLEPLLQNVSNGGGTWKEFSVDYGKVVEKKSVIKNGSETLWAFAKQLIEESVEKGILHKKT</sequence>
<accession>A0A965ZF09</accession>
<keyword evidence="6" id="KW-0479">Metal-binding</keyword>
<dbReference type="RefSeq" id="WP_166584560.1">
    <property type="nucleotide sequence ID" value="NZ_WWEO01000038.1"/>
</dbReference>
<dbReference type="Gene3D" id="1.10.3210.10">
    <property type="entry name" value="Hypothetical protein af1432"/>
    <property type="match status" value="1"/>
</dbReference>
<dbReference type="PANTHER" id="PTHR11845">
    <property type="entry name" value="5'-DEOXYNUCLEOTIDASE HDDC2"/>
    <property type="match status" value="1"/>
</dbReference>
<name>A0A965ZF09_9SPHI</name>
<feature type="domain" description="HD/PDEase" evidence="8">
    <location>
        <begin position="33"/>
        <end position="151"/>
    </location>
</feature>
<comment type="cofactor">
    <cofactor evidence="2">
        <name>Mn(2+)</name>
        <dbReference type="ChEBI" id="CHEBI:29035"/>
    </cofactor>
</comment>
<evidence type="ECO:0000256" key="7">
    <source>
        <dbReference type="ARBA" id="ARBA00022801"/>
    </source>
</evidence>
<comment type="caution">
    <text evidence="9">The sequence shown here is derived from an EMBL/GenBank/DDBJ whole genome shotgun (WGS) entry which is preliminary data.</text>
</comment>
<evidence type="ECO:0000256" key="3">
    <source>
        <dbReference type="ARBA" id="ARBA00001941"/>
    </source>
</evidence>
<comment type="cofactor">
    <cofactor evidence="3">
        <name>Co(2+)</name>
        <dbReference type="ChEBI" id="CHEBI:48828"/>
    </cofactor>
</comment>
<dbReference type="GO" id="GO:0005737">
    <property type="term" value="C:cytoplasm"/>
    <property type="evidence" value="ECO:0007669"/>
    <property type="project" value="TreeGrafter"/>
</dbReference>
<dbReference type="EC" id="3.1.3.89" evidence="5"/>
<dbReference type="GO" id="GO:0002953">
    <property type="term" value="F:5'-deoxynucleotidase activity"/>
    <property type="evidence" value="ECO:0007669"/>
    <property type="project" value="UniProtKB-EC"/>
</dbReference>
<gene>
    <name evidence="9" type="ORF">GSY63_04120</name>
</gene>
<evidence type="ECO:0000256" key="2">
    <source>
        <dbReference type="ARBA" id="ARBA00001936"/>
    </source>
</evidence>
<evidence type="ECO:0000256" key="1">
    <source>
        <dbReference type="ARBA" id="ARBA00001638"/>
    </source>
</evidence>
<dbReference type="EMBL" id="WWEO01000038">
    <property type="protein sequence ID" value="NCD68536.1"/>
    <property type="molecule type" value="Genomic_DNA"/>
</dbReference>
<keyword evidence="10" id="KW-1185">Reference proteome</keyword>
<dbReference type="SUPFAM" id="SSF109604">
    <property type="entry name" value="HD-domain/PDEase-like"/>
    <property type="match status" value="1"/>
</dbReference>
<evidence type="ECO:0000256" key="4">
    <source>
        <dbReference type="ARBA" id="ARBA00011738"/>
    </source>
</evidence>
<evidence type="ECO:0000256" key="6">
    <source>
        <dbReference type="ARBA" id="ARBA00022723"/>
    </source>
</evidence>
<dbReference type="InterPro" id="IPR003607">
    <property type="entry name" value="HD/PDEase_dom"/>
</dbReference>
<dbReference type="AlphaFoldDB" id="A0A965ZF09"/>
<evidence type="ECO:0000313" key="10">
    <source>
        <dbReference type="Proteomes" id="UP000638732"/>
    </source>
</evidence>